<keyword evidence="3" id="KW-0328">Glycosyltransferase</keyword>
<dbReference type="EMBL" id="CP000909">
    <property type="protein sequence ID" value="ABY34721.1"/>
    <property type="molecule type" value="Genomic_DNA"/>
</dbReference>
<feature type="transmembrane region" description="Helical" evidence="8">
    <location>
        <begin position="205"/>
        <end position="234"/>
    </location>
</feature>
<accession>A9WAU0</accession>
<feature type="transmembrane region" description="Helical" evidence="8">
    <location>
        <begin position="388"/>
        <end position="404"/>
    </location>
</feature>
<reference evidence="11" key="1">
    <citation type="journal article" date="2011" name="BMC Genomics">
        <title>Complete genome sequence of the filamentous anoxygenic phototrophic bacterium Chloroflexus aurantiacus.</title>
        <authorList>
            <person name="Tang K.H."/>
            <person name="Barry K."/>
            <person name="Chertkov O."/>
            <person name="Dalin E."/>
            <person name="Han C.S."/>
            <person name="Hauser L.J."/>
            <person name="Honchak B.M."/>
            <person name="Karbach L.E."/>
            <person name="Land M.L."/>
            <person name="Lapidus A."/>
            <person name="Larimer F.W."/>
            <person name="Mikhailova N."/>
            <person name="Pitluck S."/>
            <person name="Pierson B.K."/>
            <person name="Blankenship R.E."/>
        </authorList>
    </citation>
    <scope>NUCLEOTIDE SEQUENCE [LARGE SCALE GENOMIC DNA]</scope>
    <source>
        <strain evidence="11">ATCC 29366 / DSM 635 / J-10-fl</strain>
    </source>
</reference>
<dbReference type="InterPro" id="IPR038731">
    <property type="entry name" value="RgtA/B/C-like"/>
</dbReference>
<evidence type="ECO:0000256" key="5">
    <source>
        <dbReference type="ARBA" id="ARBA00022692"/>
    </source>
</evidence>
<evidence type="ECO:0000256" key="6">
    <source>
        <dbReference type="ARBA" id="ARBA00022989"/>
    </source>
</evidence>
<evidence type="ECO:0000313" key="11">
    <source>
        <dbReference type="Proteomes" id="UP000002008"/>
    </source>
</evidence>
<evidence type="ECO:0000256" key="3">
    <source>
        <dbReference type="ARBA" id="ARBA00022676"/>
    </source>
</evidence>
<dbReference type="GO" id="GO:0005886">
    <property type="term" value="C:plasma membrane"/>
    <property type="evidence" value="ECO:0007669"/>
    <property type="project" value="UniProtKB-SubCell"/>
</dbReference>
<keyword evidence="5 8" id="KW-0812">Transmembrane</keyword>
<dbReference type="PANTHER" id="PTHR33908:SF11">
    <property type="entry name" value="MEMBRANE PROTEIN"/>
    <property type="match status" value="1"/>
</dbReference>
<keyword evidence="6 8" id="KW-1133">Transmembrane helix</keyword>
<dbReference type="RefSeq" id="WP_012257375.1">
    <property type="nucleotide sequence ID" value="NC_010175.1"/>
</dbReference>
<dbReference type="EnsemblBacteria" id="ABY34721">
    <property type="protein sequence ID" value="ABY34721"/>
    <property type="gene ID" value="Caur_1501"/>
</dbReference>
<dbReference type="KEGG" id="cau:Caur_1501"/>
<dbReference type="InParanoid" id="A9WAU0"/>
<dbReference type="Pfam" id="PF13231">
    <property type="entry name" value="PMT_2"/>
    <property type="match status" value="1"/>
</dbReference>
<feature type="transmembrane region" description="Helical" evidence="8">
    <location>
        <begin position="455"/>
        <end position="477"/>
    </location>
</feature>
<organism evidence="10 11">
    <name type="scientific">Chloroflexus aurantiacus (strain ATCC 29366 / DSM 635 / J-10-fl)</name>
    <dbReference type="NCBI Taxonomy" id="324602"/>
    <lineage>
        <taxon>Bacteria</taxon>
        <taxon>Bacillati</taxon>
        <taxon>Chloroflexota</taxon>
        <taxon>Chloroflexia</taxon>
        <taxon>Chloroflexales</taxon>
        <taxon>Chloroflexineae</taxon>
        <taxon>Chloroflexaceae</taxon>
        <taxon>Chloroflexus</taxon>
    </lineage>
</organism>
<proteinExistence type="predicted"/>
<protein>
    <recommendedName>
        <fullName evidence="9">Glycosyltransferase RgtA/B/C/D-like domain-containing protein</fullName>
    </recommendedName>
</protein>
<dbReference type="HOGENOM" id="CLU_579642_0_0_0"/>
<feature type="domain" description="Glycosyltransferase RgtA/B/C/D-like" evidence="9">
    <location>
        <begin position="150"/>
        <end position="272"/>
    </location>
</feature>
<feature type="transmembrane region" description="Helical" evidence="8">
    <location>
        <begin position="179"/>
        <end position="199"/>
    </location>
</feature>
<evidence type="ECO:0000256" key="7">
    <source>
        <dbReference type="ARBA" id="ARBA00023136"/>
    </source>
</evidence>
<evidence type="ECO:0000256" key="8">
    <source>
        <dbReference type="SAM" id="Phobius"/>
    </source>
</evidence>
<feature type="transmembrane region" description="Helical" evidence="8">
    <location>
        <begin position="358"/>
        <end position="376"/>
    </location>
</feature>
<dbReference type="InterPro" id="IPR050297">
    <property type="entry name" value="LipidA_mod_glycosyltrf_83"/>
</dbReference>
<feature type="transmembrane region" description="Helical" evidence="8">
    <location>
        <begin position="246"/>
        <end position="262"/>
    </location>
</feature>
<feature type="transmembrane region" description="Helical" evidence="8">
    <location>
        <begin position="35"/>
        <end position="53"/>
    </location>
</feature>
<dbReference type="STRING" id="324602.Caur_1501"/>
<dbReference type="AlphaFoldDB" id="A9WAU0"/>
<evidence type="ECO:0000256" key="1">
    <source>
        <dbReference type="ARBA" id="ARBA00004651"/>
    </source>
</evidence>
<dbReference type="eggNOG" id="COG1807">
    <property type="taxonomic scope" value="Bacteria"/>
</dbReference>
<feature type="transmembrane region" description="Helical" evidence="8">
    <location>
        <begin position="268"/>
        <end position="289"/>
    </location>
</feature>
<sequence>MTQTEAIVALPEQVVSEQLQPRQRFLALSGAERRVVSWLAPLALIHTLIYVFLVPPWQHYDEPGHFLYAAYIVRGGITAPDDVAIAREVADSMYRHAFWPPGVRPDLLSPRPPGIPTDQRHHPPLYYSVIATLIGPFRYMPVEYQLYLGRVFSAFLMMLTVIAVWRIGLTMAPDEPQMALVLAVLVAGTPAFVDLMSALNSDVLMNFAAATAFLGFAILIRYGWCGSGVLLAVLGTGVAILTKRTAIPLLVPLLLALVWSMYRRPVRWWVYLVGGGLSTGALLMLGFTFDTAGLRTQPWLAAIERDYLRMDIVVWLQSWLNWERAWPWYIRTVEIAHNHFWVRLAWGHIPVWPPIGDWLFAGLSIAAIIGLLRGTQQWSAILPNWQQRWLWLCAIAVGLAWFTLLGRLHPLDEQEIPYIPRGRYLFWAIVPTIWLLAAGWQQLWPARWQPLTPYLLLAIITVFDMAALATLVTFYYLR</sequence>
<dbReference type="GO" id="GO:0009103">
    <property type="term" value="P:lipopolysaccharide biosynthetic process"/>
    <property type="evidence" value="ECO:0007669"/>
    <property type="project" value="UniProtKB-ARBA"/>
</dbReference>
<keyword evidence="2" id="KW-1003">Cell membrane</keyword>
<dbReference type="PANTHER" id="PTHR33908">
    <property type="entry name" value="MANNOSYLTRANSFERASE YKCB-RELATED"/>
    <property type="match status" value="1"/>
</dbReference>
<name>A9WAU0_CHLAA</name>
<dbReference type="GO" id="GO:0016757">
    <property type="term" value="F:glycosyltransferase activity"/>
    <property type="evidence" value="ECO:0007669"/>
    <property type="project" value="UniProtKB-KW"/>
</dbReference>
<gene>
    <name evidence="10" type="ordered locus">Caur_1501</name>
</gene>
<feature type="transmembrane region" description="Helical" evidence="8">
    <location>
        <begin position="147"/>
        <end position="167"/>
    </location>
</feature>
<dbReference type="Proteomes" id="UP000002008">
    <property type="component" value="Chromosome"/>
</dbReference>
<keyword evidence="7 8" id="KW-0472">Membrane</keyword>
<evidence type="ECO:0000256" key="4">
    <source>
        <dbReference type="ARBA" id="ARBA00022679"/>
    </source>
</evidence>
<keyword evidence="11" id="KW-1185">Reference proteome</keyword>
<dbReference type="PATRIC" id="fig|324602.8.peg.1708"/>
<feature type="transmembrane region" description="Helical" evidence="8">
    <location>
        <begin position="424"/>
        <end position="443"/>
    </location>
</feature>
<evidence type="ECO:0000256" key="2">
    <source>
        <dbReference type="ARBA" id="ARBA00022475"/>
    </source>
</evidence>
<evidence type="ECO:0000259" key="9">
    <source>
        <dbReference type="Pfam" id="PF13231"/>
    </source>
</evidence>
<evidence type="ECO:0000313" key="10">
    <source>
        <dbReference type="EMBL" id="ABY34721.1"/>
    </source>
</evidence>
<comment type="subcellular location">
    <subcellularLocation>
        <location evidence="1">Cell membrane</location>
        <topology evidence="1">Multi-pass membrane protein</topology>
    </subcellularLocation>
</comment>
<keyword evidence="4" id="KW-0808">Transferase</keyword>